<accession>A0A173ZNC9</accession>
<dbReference type="OrthoDB" id="2924046at2"/>
<reference evidence="1 2" key="1">
    <citation type="submission" date="2015-09" db="EMBL/GenBank/DDBJ databases">
        <authorList>
            <consortium name="Pathogen Informatics"/>
        </authorList>
    </citation>
    <scope>NUCLEOTIDE SEQUENCE [LARGE SCALE GENOMIC DNA]</scope>
    <source>
        <strain evidence="1 2">2789STDY5834855</strain>
    </source>
</reference>
<protein>
    <submittedName>
        <fullName evidence="1">Uncharacterized protein</fullName>
    </submittedName>
</protein>
<proteinExistence type="predicted"/>
<gene>
    <name evidence="1" type="ORF">ERS852470_00686</name>
</gene>
<dbReference type="EMBL" id="CYZV01000006">
    <property type="protein sequence ID" value="CUN77721.1"/>
    <property type="molecule type" value="Genomic_DNA"/>
</dbReference>
<dbReference type="RefSeq" id="WP_055275453.1">
    <property type="nucleotide sequence ID" value="NZ_CYZV01000006.1"/>
</dbReference>
<organism evidence="1 2">
    <name type="scientific">Clostridium disporicum</name>
    <dbReference type="NCBI Taxonomy" id="84024"/>
    <lineage>
        <taxon>Bacteria</taxon>
        <taxon>Bacillati</taxon>
        <taxon>Bacillota</taxon>
        <taxon>Clostridia</taxon>
        <taxon>Eubacteriales</taxon>
        <taxon>Clostridiaceae</taxon>
        <taxon>Clostridium</taxon>
    </lineage>
</organism>
<name>A0A173ZNC9_9CLOT</name>
<dbReference type="Proteomes" id="UP000095558">
    <property type="component" value="Unassembled WGS sequence"/>
</dbReference>
<evidence type="ECO:0000313" key="1">
    <source>
        <dbReference type="EMBL" id="CUN77721.1"/>
    </source>
</evidence>
<dbReference type="AlphaFoldDB" id="A0A173ZNC9"/>
<sequence length="159" mass="18456">MNKVYLDVTGLENGLCIFVEDKEIIPAGTTVYYLSLSEKNENYQQYADEYDIHFIFDDNIPKLSFYTVPQVDVFATDSEGGLIGTVGSITDLESNSPICYINKNKKCFLIANDFKNFLERTDNWKNHLEPYNEIIFYSSKLKAEKELEFINLKELIEEF</sequence>
<evidence type="ECO:0000313" key="2">
    <source>
        <dbReference type="Proteomes" id="UP000095558"/>
    </source>
</evidence>